<sequence length="264" mass="29354">MPLIFSHAHISLIIAPDQKIYYKYSFTFKNVLCIMASYSAIITNASDYVKTGLIDHWKRWIVLVILSIIQIITINIVPLVSGYLVRVYANPDDIAPEIDEYGKLFIDGWKMNIVTILYLIPAFIVAIAFGAIGVISALAGLFSEGKITHLAGLMVGSIGILLAFLVFLLITLIMNMAYVHFSRSGRILDAFSIGAITRQISDGIGWGGYIIMWIIVWILMTVLFLIVSGLAMIPIIGWLALIVLTPLWSVFIAKINSNIYDNRP</sequence>
<dbReference type="InParanoid" id="Q2FP92"/>
<feature type="transmembrane region" description="Helical" evidence="1">
    <location>
        <begin position="21"/>
        <end position="41"/>
    </location>
</feature>
<keyword evidence="3" id="KW-1185">Reference proteome</keyword>
<feature type="transmembrane region" description="Helical" evidence="1">
    <location>
        <begin position="61"/>
        <end position="85"/>
    </location>
</feature>
<dbReference type="KEGG" id="mhu:Mhun_1250"/>
<dbReference type="Pfam" id="PF13197">
    <property type="entry name" value="DUF4013"/>
    <property type="match status" value="1"/>
</dbReference>
<dbReference type="InterPro" id="IPR025098">
    <property type="entry name" value="DUF4013"/>
</dbReference>
<feature type="transmembrane region" description="Helical" evidence="1">
    <location>
        <begin position="206"/>
        <end position="227"/>
    </location>
</feature>
<dbReference type="Proteomes" id="UP000001941">
    <property type="component" value="Chromosome"/>
</dbReference>
<keyword evidence="1" id="KW-0472">Membrane</keyword>
<feature type="transmembrane region" description="Helical" evidence="1">
    <location>
        <begin position="154"/>
        <end position="178"/>
    </location>
</feature>
<dbReference type="EMBL" id="CP000254">
    <property type="protein sequence ID" value="ABD40995.1"/>
    <property type="molecule type" value="Genomic_DNA"/>
</dbReference>
<dbReference type="AlphaFoldDB" id="Q2FP92"/>
<accession>Q2FP92</accession>
<feature type="transmembrane region" description="Helical" evidence="1">
    <location>
        <begin position="116"/>
        <end position="142"/>
    </location>
</feature>
<dbReference type="eggNOG" id="arCOG02879">
    <property type="taxonomic scope" value="Archaea"/>
</dbReference>
<reference evidence="3" key="1">
    <citation type="journal article" date="2016" name="Stand. Genomic Sci.">
        <title>Complete genome sequence of Methanospirillum hungatei type strain JF1.</title>
        <authorList>
            <person name="Gunsalus R.P."/>
            <person name="Cook L.E."/>
            <person name="Crable B."/>
            <person name="Rohlin L."/>
            <person name="McDonald E."/>
            <person name="Mouttaki H."/>
            <person name="Sieber J.R."/>
            <person name="Poweleit N."/>
            <person name="Zhou H."/>
            <person name="Lapidus A.L."/>
            <person name="Daligault H.E."/>
            <person name="Land M."/>
            <person name="Gilna P."/>
            <person name="Ivanova N."/>
            <person name="Kyrpides N."/>
            <person name="Culley D.E."/>
            <person name="McInerney M.J."/>
        </authorList>
    </citation>
    <scope>NUCLEOTIDE SEQUENCE [LARGE SCALE GENOMIC DNA]</scope>
    <source>
        <strain evidence="3">ATCC 27890 / DSM 864 / NBRC 100397 / JF-1</strain>
    </source>
</reference>
<evidence type="ECO:0000313" key="3">
    <source>
        <dbReference type="Proteomes" id="UP000001941"/>
    </source>
</evidence>
<name>Q2FP92_METHJ</name>
<protein>
    <recommendedName>
        <fullName evidence="4">DUF4013 domain-containing protein</fullName>
    </recommendedName>
</protein>
<dbReference type="EnsemblBacteria" id="ABD40995">
    <property type="protein sequence ID" value="ABD40995"/>
    <property type="gene ID" value="Mhun_1250"/>
</dbReference>
<organism evidence="2 3">
    <name type="scientific">Methanospirillum hungatei JF-1 (strain ATCC 27890 / DSM 864 / NBRC 100397 / JF-1)</name>
    <dbReference type="NCBI Taxonomy" id="323259"/>
    <lineage>
        <taxon>Archaea</taxon>
        <taxon>Methanobacteriati</taxon>
        <taxon>Methanobacteriota</taxon>
        <taxon>Stenosarchaea group</taxon>
        <taxon>Methanomicrobia</taxon>
        <taxon>Methanomicrobiales</taxon>
        <taxon>Methanospirillaceae</taxon>
        <taxon>Methanospirillum</taxon>
    </lineage>
</organism>
<proteinExistence type="predicted"/>
<gene>
    <name evidence="2" type="ordered locus">Mhun_1250</name>
</gene>
<keyword evidence="1" id="KW-1133">Transmembrane helix</keyword>
<evidence type="ECO:0000256" key="1">
    <source>
        <dbReference type="SAM" id="Phobius"/>
    </source>
</evidence>
<dbReference type="HOGENOM" id="CLU_079270_1_0_2"/>
<keyword evidence="1" id="KW-0812">Transmembrane</keyword>
<feature type="transmembrane region" description="Helical" evidence="1">
    <location>
        <begin position="233"/>
        <end position="253"/>
    </location>
</feature>
<evidence type="ECO:0008006" key="4">
    <source>
        <dbReference type="Google" id="ProtNLM"/>
    </source>
</evidence>
<evidence type="ECO:0000313" key="2">
    <source>
        <dbReference type="EMBL" id="ABD40995.1"/>
    </source>
</evidence>